<feature type="transmembrane region" description="Helical" evidence="2">
    <location>
        <begin position="507"/>
        <end position="524"/>
    </location>
</feature>
<dbReference type="AlphaFoldDB" id="A0AAN6F1F4"/>
<feature type="region of interest" description="Disordered" evidence="1">
    <location>
        <begin position="57"/>
        <end position="89"/>
    </location>
</feature>
<gene>
    <name evidence="4" type="ORF">HRR80_001281</name>
</gene>
<feature type="transmembrane region" description="Helical" evidence="2">
    <location>
        <begin position="162"/>
        <end position="186"/>
    </location>
</feature>
<dbReference type="EMBL" id="JAJGCB010000002">
    <property type="protein sequence ID" value="KAJ8994569.1"/>
    <property type="molecule type" value="Genomic_DNA"/>
</dbReference>
<feature type="compositionally biased region" description="Basic and acidic residues" evidence="1">
    <location>
        <begin position="72"/>
        <end position="85"/>
    </location>
</feature>
<dbReference type="Proteomes" id="UP001161757">
    <property type="component" value="Unassembled WGS sequence"/>
</dbReference>
<feature type="transmembrane region" description="Helical" evidence="2">
    <location>
        <begin position="212"/>
        <end position="231"/>
    </location>
</feature>
<dbReference type="InterPro" id="IPR050879">
    <property type="entry name" value="Acyltransferase_3"/>
</dbReference>
<dbReference type="GO" id="GO:0016747">
    <property type="term" value="F:acyltransferase activity, transferring groups other than amino-acyl groups"/>
    <property type="evidence" value="ECO:0007669"/>
    <property type="project" value="InterPro"/>
</dbReference>
<organism evidence="4 5">
    <name type="scientific">Exophiala dermatitidis</name>
    <name type="common">Black yeast-like fungus</name>
    <name type="synonym">Wangiella dermatitidis</name>
    <dbReference type="NCBI Taxonomy" id="5970"/>
    <lineage>
        <taxon>Eukaryota</taxon>
        <taxon>Fungi</taxon>
        <taxon>Dikarya</taxon>
        <taxon>Ascomycota</taxon>
        <taxon>Pezizomycotina</taxon>
        <taxon>Eurotiomycetes</taxon>
        <taxon>Chaetothyriomycetidae</taxon>
        <taxon>Chaetothyriales</taxon>
        <taxon>Herpotrichiellaceae</taxon>
        <taxon>Exophiala</taxon>
    </lineage>
</organism>
<dbReference type="Pfam" id="PF01757">
    <property type="entry name" value="Acyl_transf_3"/>
    <property type="match status" value="1"/>
</dbReference>
<accession>A0AAN6F1F4</accession>
<evidence type="ECO:0000313" key="5">
    <source>
        <dbReference type="Proteomes" id="UP001161757"/>
    </source>
</evidence>
<dbReference type="PANTHER" id="PTHR23028:SF134">
    <property type="entry name" value="PUTATIVE (AFU_ORTHOLOGUE AFUA_4G08520)-RELATED"/>
    <property type="match status" value="1"/>
</dbReference>
<feature type="transmembrane region" description="Helical" evidence="2">
    <location>
        <begin position="435"/>
        <end position="456"/>
    </location>
</feature>
<feature type="region of interest" description="Disordered" evidence="1">
    <location>
        <begin position="1"/>
        <end position="26"/>
    </location>
</feature>
<keyword evidence="2" id="KW-1133">Transmembrane helix</keyword>
<feature type="domain" description="Acyltransferase 3" evidence="3">
    <location>
        <begin position="128"/>
        <end position="520"/>
    </location>
</feature>
<keyword evidence="2" id="KW-0812">Transmembrane</keyword>
<feature type="transmembrane region" description="Helical" evidence="2">
    <location>
        <begin position="468"/>
        <end position="487"/>
    </location>
</feature>
<feature type="compositionally biased region" description="Basic and acidic residues" evidence="1">
    <location>
        <begin position="17"/>
        <end position="26"/>
    </location>
</feature>
<evidence type="ECO:0000259" key="3">
    <source>
        <dbReference type="Pfam" id="PF01757"/>
    </source>
</evidence>
<evidence type="ECO:0000313" key="4">
    <source>
        <dbReference type="EMBL" id="KAJ8994569.1"/>
    </source>
</evidence>
<sequence>MAEYTRLVGSTSPRLSGDYHRDHDHDADAFEHDNLAFHDTELDEKQKPLSTVVIKEGTSASDLDTDPEDNLDVEKQHQQRQEERSSPVPKWKQYKTYSSLMKSWCIAALPTFCQPGGLRRKGQLRPTAWLDALRGYAAWIVFHYHCFNSYSPSWRRQPFISFFWAGPGMVALFFVISGYVLSYSLLKQMRRRQSTAMLESLASSSFRRYIRLYASSVVATMFPLMLVRLRLYNGAGSLHVPTFFGQVGDWLYNNLYFINPFADIRGWYHQGTIDSKYLGTLWTIPVEFRGSMILFGFCAAVCKLTTPWRMGLTWLIIILSYVWNTVFVAEFLFGMFVADVSLSRNPDLVRRQPLPTTHTAPAGTTRDRVDRWVEKSTRRQKALRIARNVGYVLLFILGVFFLGQPDGVDLGVWGNFPWQFLKSFIPPYYGNGSEYYFYLSMGGFFLLLALDSLPILQLPLNWGFSQYVGELSFGIYALHPPLTFAFFRDRMEPWRAKHLGDSPLAFIPGYILMTLLVFITADYFTRLDKKVVKGGRWLQSKLFRTWDD</sequence>
<dbReference type="InterPro" id="IPR002656">
    <property type="entry name" value="Acyl_transf_3_dom"/>
</dbReference>
<feature type="transmembrane region" description="Helical" evidence="2">
    <location>
        <begin position="314"/>
        <end position="342"/>
    </location>
</feature>
<keyword evidence="2" id="KW-0472">Membrane</keyword>
<protein>
    <recommendedName>
        <fullName evidence="3">Acyltransferase 3 domain-containing protein</fullName>
    </recommendedName>
</protein>
<reference evidence="4" key="1">
    <citation type="submission" date="2023-01" db="EMBL/GenBank/DDBJ databases">
        <title>Exophiala dermititidis isolated from Cystic Fibrosis Patient.</title>
        <authorList>
            <person name="Kurbessoian T."/>
            <person name="Crocker A."/>
            <person name="Murante D."/>
            <person name="Hogan D.A."/>
            <person name="Stajich J.E."/>
        </authorList>
    </citation>
    <scope>NUCLEOTIDE SEQUENCE</scope>
    <source>
        <strain evidence="4">Ex8</strain>
    </source>
</reference>
<proteinExistence type="predicted"/>
<evidence type="ECO:0000256" key="2">
    <source>
        <dbReference type="SAM" id="Phobius"/>
    </source>
</evidence>
<feature type="transmembrane region" description="Helical" evidence="2">
    <location>
        <begin position="385"/>
        <end position="403"/>
    </location>
</feature>
<evidence type="ECO:0000256" key="1">
    <source>
        <dbReference type="SAM" id="MobiDB-lite"/>
    </source>
</evidence>
<name>A0AAN6F1F4_EXODE</name>
<dbReference type="PANTHER" id="PTHR23028">
    <property type="entry name" value="ACETYLTRANSFERASE"/>
    <property type="match status" value="1"/>
</dbReference>
<comment type="caution">
    <text evidence="4">The sequence shown here is derived from an EMBL/GenBank/DDBJ whole genome shotgun (WGS) entry which is preliminary data.</text>
</comment>